<organism evidence="2 3">
    <name type="scientific">Trametes pubescens</name>
    <name type="common">White-rot fungus</name>
    <dbReference type="NCBI Taxonomy" id="154538"/>
    <lineage>
        <taxon>Eukaryota</taxon>
        <taxon>Fungi</taxon>
        <taxon>Dikarya</taxon>
        <taxon>Basidiomycota</taxon>
        <taxon>Agaricomycotina</taxon>
        <taxon>Agaricomycetes</taxon>
        <taxon>Polyporales</taxon>
        <taxon>Polyporaceae</taxon>
        <taxon>Trametes</taxon>
    </lineage>
</organism>
<feature type="compositionally biased region" description="Polar residues" evidence="1">
    <location>
        <begin position="39"/>
        <end position="52"/>
    </location>
</feature>
<gene>
    <name evidence="2" type="ORF">TRAPUB_3222</name>
</gene>
<dbReference type="Proteomes" id="UP000184267">
    <property type="component" value="Unassembled WGS sequence"/>
</dbReference>
<feature type="compositionally biased region" description="Polar residues" evidence="1">
    <location>
        <begin position="9"/>
        <end position="20"/>
    </location>
</feature>
<feature type="region of interest" description="Disordered" evidence="1">
    <location>
        <begin position="35"/>
        <end position="71"/>
    </location>
</feature>
<proteinExistence type="predicted"/>
<evidence type="ECO:0000313" key="2">
    <source>
        <dbReference type="EMBL" id="OJT05932.1"/>
    </source>
</evidence>
<comment type="caution">
    <text evidence="2">The sequence shown here is derived from an EMBL/GenBank/DDBJ whole genome shotgun (WGS) entry which is preliminary data.</text>
</comment>
<dbReference type="AlphaFoldDB" id="A0A1M2VEA4"/>
<feature type="region of interest" description="Disordered" evidence="1">
    <location>
        <begin position="1"/>
        <end position="23"/>
    </location>
</feature>
<keyword evidence="3" id="KW-1185">Reference proteome</keyword>
<evidence type="ECO:0000256" key="1">
    <source>
        <dbReference type="SAM" id="MobiDB-lite"/>
    </source>
</evidence>
<accession>A0A1M2VEA4</accession>
<evidence type="ECO:0000313" key="3">
    <source>
        <dbReference type="Proteomes" id="UP000184267"/>
    </source>
</evidence>
<name>A0A1M2VEA4_TRAPU</name>
<reference evidence="2 3" key="1">
    <citation type="submission" date="2016-10" db="EMBL/GenBank/DDBJ databases">
        <title>Genome sequence of the basidiomycete white-rot fungus Trametes pubescens.</title>
        <authorList>
            <person name="Makela M.R."/>
            <person name="Granchi Z."/>
            <person name="Peng M."/>
            <person name="De Vries R.P."/>
            <person name="Grigoriev I."/>
            <person name="Riley R."/>
            <person name="Hilden K."/>
        </authorList>
    </citation>
    <scope>NUCLEOTIDE SEQUENCE [LARGE SCALE GENOMIC DNA]</scope>
    <source>
        <strain evidence="2 3">FBCC735</strain>
    </source>
</reference>
<dbReference type="OrthoDB" id="2751553at2759"/>
<dbReference type="EMBL" id="MNAD01001365">
    <property type="protein sequence ID" value="OJT05932.1"/>
    <property type="molecule type" value="Genomic_DNA"/>
</dbReference>
<protein>
    <submittedName>
        <fullName evidence="2">Uncharacterized protein</fullName>
    </submittedName>
</protein>
<sequence length="71" mass="7290">MRATDRSPTESYGSGGSSKQAGCCNSCCSKSFDEDDFSNGRNAPKTASSQPAPQKPMSDKPAAVAAQPDSS</sequence>